<feature type="transmembrane region" description="Helical" evidence="7">
    <location>
        <begin position="358"/>
        <end position="382"/>
    </location>
</feature>
<name>A0ABD0TM97_LOXSC</name>
<evidence type="ECO:0000313" key="9">
    <source>
        <dbReference type="Proteomes" id="UP001549921"/>
    </source>
</evidence>
<evidence type="ECO:0000256" key="2">
    <source>
        <dbReference type="ARBA" id="ARBA00007168"/>
    </source>
</evidence>
<feature type="transmembrane region" description="Helical" evidence="7">
    <location>
        <begin position="260"/>
        <end position="279"/>
    </location>
</feature>
<sequence length="708" mass="80326">MGCCGECCVPPKESRDPIKYDPDFQGPIHNRSCTDILWLILFLLFLGVWGFVGYYSIQNGDVQKLLAPIDTKGRRCGLDSGLVDKKYLVFFNIAQCLKPGTAITGCPTQQVCVKECPSKTVIFENELTPATFPALKQYMVCTDEVNMNDLTYTQAINYIQQERCASYVLRSTPVLGRCIMNITEAIEVVETIRNTTEELGLSVQEVATQINRLVNFEQLSSQIVQDLVQSRWYMAGALVAVVVLCFVYILLLRWVVTPVVWASIACLLGALGFSVYLCYKNYAYYRANPVSLHQTTNLKGYAESLLTKQETWMVLLVVVAIVLVILLLVVIFLRKRITIAIALIREGSKAIISIKTTVFFPIVPCVLQLAVIAYGVLVLMYVMSMGESAFRIVNLKNDTDCSCNGLYKEDYVKCNPLEFSTSCKNVYTGHACSLATCHFTGLDSPTSAVYLHLANLLGFFWTMFFISGVSDMMLASAFSTWYWTFHKRDLPFFTLTAGVYRTLRYHLGTVAFGALIIAIVRIIRVMLEYIDHKLKKFDNPFTRCILCCCKCFFWCLENFLKFINKNAYIMCAVHGKNFCKSARDAFSLLMRNIIRVVVLDKVTDFIFFLSKVLISIGVGFAVYYLLQWNLVYEVTQGERLHYNYVPAVILSIATYLISSIFFSVYSMAVDTLFLCFLEDCERNDGSPEKPYFMSKNLMRILGKRNKIE</sequence>
<evidence type="ECO:0000256" key="5">
    <source>
        <dbReference type="ARBA" id="ARBA00023136"/>
    </source>
</evidence>
<proteinExistence type="inferred from homology"/>
<evidence type="ECO:0000256" key="3">
    <source>
        <dbReference type="ARBA" id="ARBA00022692"/>
    </source>
</evidence>
<evidence type="ECO:0000256" key="7">
    <source>
        <dbReference type="RuleBase" id="RU368066"/>
    </source>
</evidence>
<feature type="transmembrane region" description="Helical" evidence="7">
    <location>
        <begin position="459"/>
        <end position="483"/>
    </location>
</feature>
<keyword evidence="6" id="KW-0325">Glycoprotein</keyword>
<feature type="transmembrane region" description="Helical" evidence="7">
    <location>
        <begin position="36"/>
        <end position="57"/>
    </location>
</feature>
<feature type="transmembrane region" description="Helical" evidence="7">
    <location>
        <begin position="312"/>
        <end position="333"/>
    </location>
</feature>
<keyword evidence="5 7" id="KW-0472">Membrane</keyword>
<dbReference type="AlphaFoldDB" id="A0ABD0TM97"/>
<evidence type="ECO:0000256" key="1">
    <source>
        <dbReference type="ARBA" id="ARBA00004141"/>
    </source>
</evidence>
<comment type="similarity">
    <text evidence="2 7">Belongs to the CTL (choline transporter-like) family.</text>
</comment>
<organism evidence="8 9">
    <name type="scientific">Loxostege sticticalis</name>
    <name type="common">Beet webworm moth</name>
    <dbReference type="NCBI Taxonomy" id="481309"/>
    <lineage>
        <taxon>Eukaryota</taxon>
        <taxon>Metazoa</taxon>
        <taxon>Ecdysozoa</taxon>
        <taxon>Arthropoda</taxon>
        <taxon>Hexapoda</taxon>
        <taxon>Insecta</taxon>
        <taxon>Pterygota</taxon>
        <taxon>Neoptera</taxon>
        <taxon>Endopterygota</taxon>
        <taxon>Lepidoptera</taxon>
        <taxon>Glossata</taxon>
        <taxon>Ditrysia</taxon>
        <taxon>Pyraloidea</taxon>
        <taxon>Crambidae</taxon>
        <taxon>Pyraustinae</taxon>
        <taxon>Loxostege</taxon>
    </lineage>
</organism>
<reference evidence="8 9" key="1">
    <citation type="submission" date="2024-06" db="EMBL/GenBank/DDBJ databases">
        <title>A chromosome-level genome assembly of beet webworm, Loxostege sticticalis.</title>
        <authorList>
            <person name="Zhang Y."/>
        </authorList>
    </citation>
    <scope>NUCLEOTIDE SEQUENCE [LARGE SCALE GENOMIC DNA]</scope>
    <source>
        <strain evidence="8">AQ028</strain>
        <tissue evidence="8">Male pupae</tissue>
    </source>
</reference>
<feature type="transmembrane region" description="Helical" evidence="7">
    <location>
        <begin position="605"/>
        <end position="624"/>
    </location>
</feature>
<keyword evidence="4 7" id="KW-1133">Transmembrane helix</keyword>
<dbReference type="Pfam" id="PF04515">
    <property type="entry name" value="Choline_transpo"/>
    <property type="match status" value="1"/>
</dbReference>
<evidence type="ECO:0000313" key="8">
    <source>
        <dbReference type="EMBL" id="KAL0850387.1"/>
    </source>
</evidence>
<accession>A0ABD0TM97</accession>
<dbReference type="GO" id="GO:0022857">
    <property type="term" value="F:transmembrane transporter activity"/>
    <property type="evidence" value="ECO:0007669"/>
    <property type="project" value="UniProtKB-UniRule"/>
</dbReference>
<dbReference type="PANTHER" id="PTHR12385:SF14">
    <property type="entry name" value="CHOLINE TRANSPORTER-LIKE 2"/>
    <property type="match status" value="1"/>
</dbReference>
<gene>
    <name evidence="8" type="ORF">ABMA28_012206</name>
</gene>
<dbReference type="PANTHER" id="PTHR12385">
    <property type="entry name" value="CHOLINE TRANSPORTER-LIKE (SLC FAMILY 44)"/>
    <property type="match status" value="1"/>
</dbReference>
<comment type="subcellular location">
    <subcellularLocation>
        <location evidence="7">Cell membrane</location>
        <topology evidence="7">Multi-pass membrane protein</topology>
    </subcellularLocation>
    <subcellularLocation>
        <location evidence="1">Membrane</location>
        <topology evidence="1">Multi-pass membrane protein</topology>
    </subcellularLocation>
</comment>
<feature type="transmembrane region" description="Helical" evidence="7">
    <location>
        <begin position="232"/>
        <end position="254"/>
    </location>
</feature>
<keyword evidence="3 7" id="KW-0812">Transmembrane</keyword>
<evidence type="ECO:0000256" key="6">
    <source>
        <dbReference type="ARBA" id="ARBA00023180"/>
    </source>
</evidence>
<protein>
    <recommendedName>
        <fullName evidence="7">Choline transporter-like protein</fullName>
    </recommendedName>
</protein>
<dbReference type="EMBL" id="JBEDNZ010000003">
    <property type="protein sequence ID" value="KAL0850387.1"/>
    <property type="molecule type" value="Genomic_DNA"/>
</dbReference>
<dbReference type="InterPro" id="IPR007603">
    <property type="entry name" value="Choline_transptr-like"/>
</dbReference>
<comment type="caution">
    <text evidence="8">The sequence shown here is derived from an EMBL/GenBank/DDBJ whole genome shotgun (WGS) entry which is preliminary data.</text>
</comment>
<feature type="transmembrane region" description="Helical" evidence="7">
    <location>
        <begin position="503"/>
        <end position="527"/>
    </location>
</feature>
<comment type="function">
    <text evidence="7">Choline transporter.</text>
</comment>
<feature type="transmembrane region" description="Helical" evidence="7">
    <location>
        <begin position="644"/>
        <end position="665"/>
    </location>
</feature>
<dbReference type="GO" id="GO:0005886">
    <property type="term" value="C:plasma membrane"/>
    <property type="evidence" value="ECO:0007669"/>
    <property type="project" value="UniProtKB-SubCell"/>
</dbReference>
<dbReference type="Proteomes" id="UP001549921">
    <property type="component" value="Unassembled WGS sequence"/>
</dbReference>
<evidence type="ECO:0000256" key="4">
    <source>
        <dbReference type="ARBA" id="ARBA00022989"/>
    </source>
</evidence>